<dbReference type="InterPro" id="IPR055170">
    <property type="entry name" value="GFO_IDH_MocA-like_dom"/>
</dbReference>
<dbReference type="SUPFAM" id="SSF55347">
    <property type="entry name" value="Glyceraldehyde-3-phosphate dehydrogenase-like, C-terminal domain"/>
    <property type="match status" value="1"/>
</dbReference>
<dbReference type="Pfam" id="PF01408">
    <property type="entry name" value="GFO_IDH_MocA"/>
    <property type="match status" value="1"/>
</dbReference>
<dbReference type="Gene3D" id="3.30.360.10">
    <property type="entry name" value="Dihydrodipicolinate Reductase, domain 2"/>
    <property type="match status" value="1"/>
</dbReference>
<dbReference type="InterPro" id="IPR052515">
    <property type="entry name" value="Gfo/Idh/MocA_Oxidoreductase"/>
</dbReference>
<dbReference type="Gene3D" id="3.40.50.720">
    <property type="entry name" value="NAD(P)-binding Rossmann-like Domain"/>
    <property type="match status" value="1"/>
</dbReference>
<proteinExistence type="predicted"/>
<dbReference type="PANTHER" id="PTHR43249:SF1">
    <property type="entry name" value="D-GLUCOSIDE 3-DEHYDROGENASE"/>
    <property type="match status" value="1"/>
</dbReference>
<dbReference type="PANTHER" id="PTHR43249">
    <property type="entry name" value="UDP-N-ACETYL-2-AMINO-2-DEOXY-D-GLUCURONATE OXIDASE"/>
    <property type="match status" value="1"/>
</dbReference>
<protein>
    <recommendedName>
        <fullName evidence="4">Gfo/Idh/MocA-like oxidoreductase N-terminal domain-containing protein</fullName>
    </recommendedName>
</protein>
<dbReference type="AlphaFoldDB" id="A0A381T6D2"/>
<organism evidence="3">
    <name type="scientific">marine metagenome</name>
    <dbReference type="NCBI Taxonomy" id="408172"/>
    <lineage>
        <taxon>unclassified sequences</taxon>
        <taxon>metagenomes</taxon>
        <taxon>ecological metagenomes</taxon>
    </lineage>
</organism>
<dbReference type="SUPFAM" id="SSF51735">
    <property type="entry name" value="NAD(P)-binding Rossmann-fold domains"/>
    <property type="match status" value="1"/>
</dbReference>
<evidence type="ECO:0000259" key="1">
    <source>
        <dbReference type="Pfam" id="PF01408"/>
    </source>
</evidence>
<dbReference type="GO" id="GO:0000166">
    <property type="term" value="F:nucleotide binding"/>
    <property type="evidence" value="ECO:0007669"/>
    <property type="project" value="InterPro"/>
</dbReference>
<gene>
    <name evidence="3" type="ORF">METZ01_LOCUS64589</name>
</gene>
<reference evidence="3" key="1">
    <citation type="submission" date="2018-05" db="EMBL/GenBank/DDBJ databases">
        <authorList>
            <person name="Lanie J.A."/>
            <person name="Ng W.-L."/>
            <person name="Kazmierczak K.M."/>
            <person name="Andrzejewski T.M."/>
            <person name="Davidsen T.M."/>
            <person name="Wayne K.J."/>
            <person name="Tettelin H."/>
            <person name="Glass J.I."/>
            <person name="Rusch D."/>
            <person name="Podicherti R."/>
            <person name="Tsui H.-C.T."/>
            <person name="Winkler M.E."/>
        </authorList>
    </citation>
    <scope>NUCLEOTIDE SEQUENCE</scope>
</reference>
<feature type="domain" description="Gfo/Idh/MocA-like oxidoreductase N-terminal" evidence="1">
    <location>
        <begin position="7"/>
        <end position="124"/>
    </location>
</feature>
<accession>A0A381T6D2</accession>
<evidence type="ECO:0000259" key="2">
    <source>
        <dbReference type="Pfam" id="PF22725"/>
    </source>
</evidence>
<feature type="domain" description="GFO/IDH/MocA-like oxidoreductase" evidence="2">
    <location>
        <begin position="136"/>
        <end position="240"/>
    </location>
</feature>
<evidence type="ECO:0000313" key="3">
    <source>
        <dbReference type="EMBL" id="SVA11735.1"/>
    </source>
</evidence>
<sequence>MTTGPVHIAFLGCGFITGVHSRHLKRLRGDVTCSYASRDVAKAELFRRRYRGVRSYEGYVAAIDDPAVNAVVVAVPPRFHLELVLRALNAGKHVLVEKPAFLRMEDYEQVRDARDRARRVVLVGENDHYKPLAACLRRLLSEGAIGDLVLAHFATLVRRLKSADDWRNDESMAGGDAFFEEGIHWLHMANSLGPVITEVHGLNPGVSGDGPDRRAKSMLVAFRYDNDAVGALYYSREVPSLLRGFRLSKLFGRDGIVSFESNGAFVLVRGAGWPRVVLPGFRDIRGYQAMYRDFVGAIREDRSPQMSLETAIVDQRLMEQIYDVPGPPPQSSTR</sequence>
<evidence type="ECO:0008006" key="4">
    <source>
        <dbReference type="Google" id="ProtNLM"/>
    </source>
</evidence>
<dbReference type="Pfam" id="PF22725">
    <property type="entry name" value="GFO_IDH_MocA_C3"/>
    <property type="match status" value="1"/>
</dbReference>
<dbReference type="InterPro" id="IPR000683">
    <property type="entry name" value="Gfo/Idh/MocA-like_OxRdtase_N"/>
</dbReference>
<dbReference type="EMBL" id="UINC01004094">
    <property type="protein sequence ID" value="SVA11735.1"/>
    <property type="molecule type" value="Genomic_DNA"/>
</dbReference>
<dbReference type="InterPro" id="IPR036291">
    <property type="entry name" value="NAD(P)-bd_dom_sf"/>
</dbReference>
<name>A0A381T6D2_9ZZZZ</name>